<keyword evidence="3" id="KW-1185">Reference proteome</keyword>
<feature type="region of interest" description="Disordered" evidence="1">
    <location>
        <begin position="1"/>
        <end position="42"/>
    </location>
</feature>
<organism evidence="2 3">
    <name type="scientific">Batillaria attramentaria</name>
    <dbReference type="NCBI Taxonomy" id="370345"/>
    <lineage>
        <taxon>Eukaryota</taxon>
        <taxon>Metazoa</taxon>
        <taxon>Spiralia</taxon>
        <taxon>Lophotrochozoa</taxon>
        <taxon>Mollusca</taxon>
        <taxon>Gastropoda</taxon>
        <taxon>Caenogastropoda</taxon>
        <taxon>Sorbeoconcha</taxon>
        <taxon>Cerithioidea</taxon>
        <taxon>Batillariidae</taxon>
        <taxon>Batillaria</taxon>
    </lineage>
</organism>
<dbReference type="EMBL" id="JACVVK020000019">
    <property type="protein sequence ID" value="KAK7503648.1"/>
    <property type="molecule type" value="Genomic_DNA"/>
</dbReference>
<evidence type="ECO:0000256" key="1">
    <source>
        <dbReference type="SAM" id="MobiDB-lite"/>
    </source>
</evidence>
<dbReference type="AlphaFoldDB" id="A0ABD0LW75"/>
<name>A0ABD0LW75_9CAEN</name>
<dbReference type="Proteomes" id="UP001519460">
    <property type="component" value="Unassembled WGS sequence"/>
</dbReference>
<reference evidence="2 3" key="1">
    <citation type="journal article" date="2023" name="Sci. Data">
        <title>Genome assembly of the Korean intertidal mud-creeper Batillaria attramentaria.</title>
        <authorList>
            <person name="Patra A.K."/>
            <person name="Ho P.T."/>
            <person name="Jun S."/>
            <person name="Lee S.J."/>
            <person name="Kim Y."/>
            <person name="Won Y.J."/>
        </authorList>
    </citation>
    <scope>NUCLEOTIDE SEQUENCE [LARGE SCALE GENOMIC DNA]</scope>
    <source>
        <strain evidence="2">Wonlab-2016</strain>
    </source>
</reference>
<comment type="caution">
    <text evidence="2">The sequence shown here is derived from an EMBL/GenBank/DDBJ whole genome shotgun (WGS) entry which is preliminary data.</text>
</comment>
<evidence type="ECO:0000313" key="2">
    <source>
        <dbReference type="EMBL" id="KAK7503648.1"/>
    </source>
</evidence>
<feature type="compositionally biased region" description="Basic and acidic residues" evidence="1">
    <location>
        <begin position="89"/>
        <end position="101"/>
    </location>
</feature>
<gene>
    <name evidence="2" type="ORF">BaRGS_00005187</name>
</gene>
<protein>
    <submittedName>
        <fullName evidence="2">Uncharacterized protein</fullName>
    </submittedName>
</protein>
<feature type="region of interest" description="Disordered" evidence="1">
    <location>
        <begin position="67"/>
        <end position="101"/>
    </location>
</feature>
<sequence length="101" mass="11362">MINTSAAANIKRDQRSSARKRLRGLNNVTSSKDHPNDSDPPYQALTLTLLCLPPMCLKGGYPEWAQSREETATHAGTDLEERLLEEEVENHSEQKKVSAKW</sequence>
<evidence type="ECO:0000313" key="3">
    <source>
        <dbReference type="Proteomes" id="UP001519460"/>
    </source>
</evidence>
<accession>A0ABD0LW75</accession>
<feature type="compositionally biased region" description="Basic and acidic residues" evidence="1">
    <location>
        <begin position="67"/>
        <end position="82"/>
    </location>
</feature>
<proteinExistence type="predicted"/>